<name>A0A9D3RSY1_ANGAN</name>
<comment type="caution">
    <text evidence="2">The sequence shown here is derived from an EMBL/GenBank/DDBJ whole genome shotgun (WGS) entry which is preliminary data.</text>
</comment>
<sequence length="94" mass="9853">MSIIVDMMGGLVQTLDGGGARSINYNGRNRGGQDSCFHLLDLQGSHQPIFREAATVPSSPKRCPVQEAGEKGSGDSSFARAGRVETAAQTPGTF</sequence>
<dbReference type="AlphaFoldDB" id="A0A9D3RSY1"/>
<dbReference type="Proteomes" id="UP001044222">
    <property type="component" value="Chromosome 9"/>
</dbReference>
<dbReference type="EMBL" id="JAFIRN010000009">
    <property type="protein sequence ID" value="KAG5842234.1"/>
    <property type="molecule type" value="Genomic_DNA"/>
</dbReference>
<feature type="region of interest" description="Disordered" evidence="1">
    <location>
        <begin position="54"/>
        <end position="94"/>
    </location>
</feature>
<proteinExistence type="predicted"/>
<evidence type="ECO:0000256" key="1">
    <source>
        <dbReference type="SAM" id="MobiDB-lite"/>
    </source>
</evidence>
<accession>A0A9D3RSY1</accession>
<organism evidence="2 3">
    <name type="scientific">Anguilla anguilla</name>
    <name type="common">European freshwater eel</name>
    <name type="synonym">Muraena anguilla</name>
    <dbReference type="NCBI Taxonomy" id="7936"/>
    <lineage>
        <taxon>Eukaryota</taxon>
        <taxon>Metazoa</taxon>
        <taxon>Chordata</taxon>
        <taxon>Craniata</taxon>
        <taxon>Vertebrata</taxon>
        <taxon>Euteleostomi</taxon>
        <taxon>Actinopterygii</taxon>
        <taxon>Neopterygii</taxon>
        <taxon>Teleostei</taxon>
        <taxon>Anguilliformes</taxon>
        <taxon>Anguillidae</taxon>
        <taxon>Anguilla</taxon>
    </lineage>
</organism>
<reference evidence="2" key="1">
    <citation type="submission" date="2021-01" db="EMBL/GenBank/DDBJ databases">
        <title>A chromosome-scale assembly of European eel, Anguilla anguilla.</title>
        <authorList>
            <person name="Henkel C."/>
            <person name="Jong-Raadsen S.A."/>
            <person name="Dufour S."/>
            <person name="Weltzien F.-A."/>
            <person name="Palstra A.P."/>
            <person name="Pelster B."/>
            <person name="Spaink H.P."/>
            <person name="Van Den Thillart G.E."/>
            <person name="Jansen H."/>
            <person name="Zahm M."/>
            <person name="Klopp C."/>
            <person name="Cedric C."/>
            <person name="Louis A."/>
            <person name="Berthelot C."/>
            <person name="Parey E."/>
            <person name="Roest Crollius H."/>
            <person name="Montfort J."/>
            <person name="Robinson-Rechavi M."/>
            <person name="Bucao C."/>
            <person name="Bouchez O."/>
            <person name="Gislard M."/>
            <person name="Lluch J."/>
            <person name="Milhes M."/>
            <person name="Lampietro C."/>
            <person name="Lopez Roques C."/>
            <person name="Donnadieu C."/>
            <person name="Braasch I."/>
            <person name="Desvignes T."/>
            <person name="Postlethwait J."/>
            <person name="Bobe J."/>
            <person name="Guiguen Y."/>
            <person name="Dirks R."/>
        </authorList>
    </citation>
    <scope>NUCLEOTIDE SEQUENCE</scope>
    <source>
        <strain evidence="2">Tag_6206</strain>
        <tissue evidence="2">Liver</tissue>
    </source>
</reference>
<keyword evidence="3" id="KW-1185">Reference proteome</keyword>
<evidence type="ECO:0000313" key="2">
    <source>
        <dbReference type="EMBL" id="KAG5842234.1"/>
    </source>
</evidence>
<evidence type="ECO:0000313" key="3">
    <source>
        <dbReference type="Proteomes" id="UP001044222"/>
    </source>
</evidence>
<gene>
    <name evidence="2" type="ORF">ANANG_G00175490</name>
</gene>
<protein>
    <submittedName>
        <fullName evidence="2">Uncharacterized protein</fullName>
    </submittedName>
</protein>